<dbReference type="Proteomes" id="UP000198660">
    <property type="component" value="Unassembled WGS sequence"/>
</dbReference>
<accession>A0A1I6SXR1</accession>
<dbReference type="EMBL" id="FPAA01000008">
    <property type="protein sequence ID" value="SFS81672.1"/>
    <property type="molecule type" value="Genomic_DNA"/>
</dbReference>
<dbReference type="RefSeq" id="WP_091837600.1">
    <property type="nucleotide sequence ID" value="NZ_FPAA01000008.1"/>
</dbReference>
<dbReference type="OrthoDB" id="2989132at2"/>
<gene>
    <name evidence="1" type="ORF">SAMN05444972_108110</name>
</gene>
<keyword evidence="2" id="KW-1185">Reference proteome</keyword>
<organism evidence="1 2">
    <name type="scientific">Marininema halotolerans</name>
    <dbReference type="NCBI Taxonomy" id="1155944"/>
    <lineage>
        <taxon>Bacteria</taxon>
        <taxon>Bacillati</taxon>
        <taxon>Bacillota</taxon>
        <taxon>Bacilli</taxon>
        <taxon>Bacillales</taxon>
        <taxon>Thermoactinomycetaceae</taxon>
        <taxon>Marininema</taxon>
    </lineage>
</organism>
<proteinExistence type="predicted"/>
<dbReference type="AlphaFoldDB" id="A0A1I6SXR1"/>
<evidence type="ECO:0000313" key="2">
    <source>
        <dbReference type="Proteomes" id="UP000198660"/>
    </source>
</evidence>
<reference evidence="2" key="1">
    <citation type="submission" date="2016-10" db="EMBL/GenBank/DDBJ databases">
        <authorList>
            <person name="Varghese N."/>
            <person name="Submissions S."/>
        </authorList>
    </citation>
    <scope>NUCLEOTIDE SEQUENCE [LARGE SCALE GENOMIC DNA]</scope>
    <source>
        <strain evidence="2">DSM 45789</strain>
    </source>
</reference>
<protein>
    <submittedName>
        <fullName evidence="1">Uncharacterized protein</fullName>
    </submittedName>
</protein>
<evidence type="ECO:0000313" key="1">
    <source>
        <dbReference type="EMBL" id="SFS81672.1"/>
    </source>
</evidence>
<name>A0A1I6SXR1_9BACL</name>
<sequence length="97" mass="11742">MRRHPFTTYEAYQERYRLFWSEEGDHRPPLMSKHQFKGKFQLLRESYITYRDLLTQGQEEEAAMYYMNVINFLENELAIADGTDNFLQQGSRTWHGL</sequence>